<evidence type="ECO:0000313" key="1">
    <source>
        <dbReference type="EMBL" id="SVC93080.1"/>
    </source>
</evidence>
<evidence type="ECO:0008006" key="2">
    <source>
        <dbReference type="Google" id="ProtNLM"/>
    </source>
</evidence>
<gene>
    <name evidence="1" type="ORF">METZ01_LOCUS345934</name>
</gene>
<name>A0A382R728_9ZZZZ</name>
<organism evidence="1">
    <name type="scientific">marine metagenome</name>
    <dbReference type="NCBI Taxonomy" id="408172"/>
    <lineage>
        <taxon>unclassified sequences</taxon>
        <taxon>metagenomes</taxon>
        <taxon>ecological metagenomes</taxon>
    </lineage>
</organism>
<sequence>MKIALVGPGIIEIPPKGWGAVESLIWDYATELGELGHEGSIINTP</sequence>
<accession>A0A382R728</accession>
<reference evidence="1" key="1">
    <citation type="submission" date="2018-05" db="EMBL/GenBank/DDBJ databases">
        <authorList>
            <person name="Lanie J.A."/>
            <person name="Ng W.-L."/>
            <person name="Kazmierczak K.M."/>
            <person name="Andrzejewski T.M."/>
            <person name="Davidsen T.M."/>
            <person name="Wayne K.J."/>
            <person name="Tettelin H."/>
            <person name="Glass J.I."/>
            <person name="Rusch D."/>
            <person name="Podicherti R."/>
            <person name="Tsui H.-C.T."/>
            <person name="Winkler M.E."/>
        </authorList>
    </citation>
    <scope>NUCLEOTIDE SEQUENCE</scope>
</reference>
<feature type="non-terminal residue" evidence="1">
    <location>
        <position position="1"/>
    </location>
</feature>
<dbReference type="AlphaFoldDB" id="A0A382R728"/>
<feature type="non-terminal residue" evidence="1">
    <location>
        <position position="45"/>
    </location>
</feature>
<proteinExistence type="predicted"/>
<protein>
    <recommendedName>
        <fullName evidence="2">CN hydrolase domain-containing protein</fullName>
    </recommendedName>
</protein>
<dbReference type="Gene3D" id="3.40.50.2000">
    <property type="entry name" value="Glycogen Phosphorylase B"/>
    <property type="match status" value="1"/>
</dbReference>
<dbReference type="EMBL" id="UINC01119334">
    <property type="protein sequence ID" value="SVC93080.1"/>
    <property type="molecule type" value="Genomic_DNA"/>
</dbReference>